<comment type="caution">
    <text evidence="9">The sequence shown here is derived from an EMBL/GenBank/DDBJ whole genome shotgun (WGS) entry which is preliminary data.</text>
</comment>
<comment type="similarity">
    <text evidence="2">Belongs to the acyltransferase 3 family.</text>
</comment>
<name>A0A1E5QEW9_9CYAN</name>
<feature type="transmembrane region" description="Helical" evidence="7">
    <location>
        <begin position="18"/>
        <end position="35"/>
    </location>
</feature>
<dbReference type="Pfam" id="PF01757">
    <property type="entry name" value="Acyl_transf_3"/>
    <property type="match status" value="1"/>
</dbReference>
<proteinExistence type="inferred from homology"/>
<feature type="transmembrane region" description="Helical" evidence="7">
    <location>
        <begin position="94"/>
        <end position="115"/>
    </location>
</feature>
<dbReference type="GO" id="GO:0009246">
    <property type="term" value="P:enterobacterial common antigen biosynthetic process"/>
    <property type="evidence" value="ECO:0007669"/>
    <property type="project" value="TreeGrafter"/>
</dbReference>
<feature type="transmembrane region" description="Helical" evidence="7">
    <location>
        <begin position="229"/>
        <end position="251"/>
    </location>
</feature>
<evidence type="ECO:0000256" key="6">
    <source>
        <dbReference type="ARBA" id="ARBA00023136"/>
    </source>
</evidence>
<sequence length="366" mass="41266">MDTTTGAKFTPISQSDRLFWVDFLKAISMMAVVSYHSLFLPTSAYAEIAPGVEVLFAPLRFCVPVLLSLSFFLLARSLERYPEKSRWELCRKRLFRLLIPTLFWFSIAAGLRYFGQPAERGELGLILLQGKVFPGAYYLLVMLQLIPLAIGCDRLLQSTRSTLLSFGLQALAFVAIYLSLSQRLNPQFATFLEIPARSCLIYWFAYLPFGIYIQRNWQIIQAFSVKTSPILKVILLILVSGSFLVEFHAIYHFTNGDTAPFEYAMLSCLASAGLFILCFANLEADRLPDFITATVKLISKYSLGIFCINGILSLVFLQIGSQIFTNIQFTWESIILLKLMGWVGLLSLSVFLSQLLDRLGLGNCVR</sequence>
<dbReference type="STRING" id="1781255.BH720_20870"/>
<organism evidence="9">
    <name type="scientific">Desertifilum tharense IPPAS B-1220</name>
    <dbReference type="NCBI Taxonomy" id="1781255"/>
    <lineage>
        <taxon>Bacteria</taxon>
        <taxon>Bacillati</taxon>
        <taxon>Cyanobacteriota</taxon>
        <taxon>Cyanophyceae</taxon>
        <taxon>Desertifilales</taxon>
        <taxon>Desertifilaceae</taxon>
        <taxon>Desertifilum</taxon>
    </lineage>
</organism>
<feature type="transmembrane region" description="Helical" evidence="7">
    <location>
        <begin position="335"/>
        <end position="356"/>
    </location>
</feature>
<keyword evidence="3" id="KW-1003">Cell membrane</keyword>
<feature type="transmembrane region" description="Helical" evidence="7">
    <location>
        <begin position="200"/>
        <end position="217"/>
    </location>
</feature>
<feature type="transmembrane region" description="Helical" evidence="7">
    <location>
        <begin position="263"/>
        <end position="282"/>
    </location>
</feature>
<dbReference type="RefSeq" id="WP_069969153.1">
    <property type="nucleotide sequence ID" value="NZ_CM124774.1"/>
</dbReference>
<keyword evidence="5 7" id="KW-1133">Transmembrane helix</keyword>
<dbReference type="AlphaFoldDB" id="A0A1E5QEW9"/>
<feature type="transmembrane region" description="Helical" evidence="7">
    <location>
        <begin position="303"/>
        <end position="323"/>
    </location>
</feature>
<evidence type="ECO:0000256" key="7">
    <source>
        <dbReference type="SAM" id="Phobius"/>
    </source>
</evidence>
<feature type="domain" description="Acyltransferase 3" evidence="8">
    <location>
        <begin position="20"/>
        <end position="356"/>
    </location>
</feature>
<evidence type="ECO:0000259" key="8">
    <source>
        <dbReference type="Pfam" id="PF01757"/>
    </source>
</evidence>
<evidence type="ECO:0000256" key="5">
    <source>
        <dbReference type="ARBA" id="ARBA00022989"/>
    </source>
</evidence>
<keyword evidence="6 7" id="KW-0472">Membrane</keyword>
<protein>
    <recommendedName>
        <fullName evidence="8">Acyltransferase 3 domain-containing protein</fullName>
    </recommendedName>
</protein>
<evidence type="ECO:0000256" key="3">
    <source>
        <dbReference type="ARBA" id="ARBA00022475"/>
    </source>
</evidence>
<keyword evidence="4 7" id="KW-0812">Transmembrane</keyword>
<dbReference type="GO" id="GO:0016413">
    <property type="term" value="F:O-acetyltransferase activity"/>
    <property type="evidence" value="ECO:0007669"/>
    <property type="project" value="TreeGrafter"/>
</dbReference>
<gene>
    <name evidence="9" type="ORF">BH720_20870</name>
</gene>
<evidence type="ECO:0000256" key="2">
    <source>
        <dbReference type="ARBA" id="ARBA00007400"/>
    </source>
</evidence>
<evidence type="ECO:0000256" key="1">
    <source>
        <dbReference type="ARBA" id="ARBA00004651"/>
    </source>
</evidence>
<comment type="subcellular location">
    <subcellularLocation>
        <location evidence="1">Cell membrane</location>
        <topology evidence="1">Multi-pass membrane protein</topology>
    </subcellularLocation>
</comment>
<evidence type="ECO:0000313" key="9">
    <source>
        <dbReference type="EMBL" id="OEJ73222.1"/>
    </source>
</evidence>
<dbReference type="OrthoDB" id="508456at2"/>
<reference evidence="9" key="1">
    <citation type="submission" date="2016-09" db="EMBL/GenBank/DDBJ databases">
        <title>Draft genome of thermotolerant cyanobacterium Desertifilum sp. strain IPPAS B-1220.</title>
        <authorList>
            <person name="Sinetova M.A."/>
            <person name="Bolakhan K."/>
            <person name="Zayadan B.K."/>
            <person name="Mironov K.S."/>
            <person name="Ustinova V."/>
            <person name="Kupriyanova E.V."/>
            <person name="Sidorov R.A."/>
            <person name="Skrypnik A.N."/>
            <person name="Gogoleva N.E."/>
            <person name="Gogolev Y.V."/>
            <person name="Los D.A."/>
        </authorList>
    </citation>
    <scope>NUCLEOTIDE SEQUENCE [LARGE SCALE GENOMIC DNA]</scope>
    <source>
        <strain evidence="9">IPPAS B-1220</strain>
    </source>
</reference>
<dbReference type="EMBL" id="MJGC01000097">
    <property type="protein sequence ID" value="OEJ73222.1"/>
    <property type="molecule type" value="Genomic_DNA"/>
</dbReference>
<dbReference type="PANTHER" id="PTHR40074:SF2">
    <property type="entry name" value="O-ACETYLTRANSFERASE WECH"/>
    <property type="match status" value="1"/>
</dbReference>
<evidence type="ECO:0000256" key="4">
    <source>
        <dbReference type="ARBA" id="ARBA00022692"/>
    </source>
</evidence>
<feature type="transmembrane region" description="Helical" evidence="7">
    <location>
        <begin position="55"/>
        <end position="74"/>
    </location>
</feature>
<dbReference type="GO" id="GO:0005886">
    <property type="term" value="C:plasma membrane"/>
    <property type="evidence" value="ECO:0007669"/>
    <property type="project" value="UniProtKB-SubCell"/>
</dbReference>
<dbReference type="PANTHER" id="PTHR40074">
    <property type="entry name" value="O-ACETYLTRANSFERASE WECH"/>
    <property type="match status" value="1"/>
</dbReference>
<accession>A0A1E5QEW9</accession>
<feature type="transmembrane region" description="Helical" evidence="7">
    <location>
        <begin position="163"/>
        <end position="180"/>
    </location>
</feature>
<dbReference type="InterPro" id="IPR002656">
    <property type="entry name" value="Acyl_transf_3_dom"/>
</dbReference>
<feature type="transmembrane region" description="Helical" evidence="7">
    <location>
        <begin position="135"/>
        <end position="156"/>
    </location>
</feature>